<name>A0ABQ4P6I2_SHECO</name>
<reference evidence="1 2" key="1">
    <citation type="submission" date="2021-05" db="EMBL/GenBank/DDBJ databases">
        <title>Molecular characterization for Shewanella algae harboring chromosomal blaOXA-55-like strains isolated from clinical and environment sample.</title>
        <authorList>
            <person name="Ohama Y."/>
            <person name="Aoki K."/>
            <person name="Harada S."/>
            <person name="Moriya K."/>
            <person name="Ishii Y."/>
            <person name="Tateda K."/>
        </authorList>
    </citation>
    <scope>NUCLEOTIDE SEQUENCE [LARGE SCALE GENOMIC DNA]</scope>
    <source>
        <strain evidence="1 2">MBTL60-118</strain>
    </source>
</reference>
<organism evidence="1 2">
    <name type="scientific">Shewanella colwelliana</name>
    <name type="common">Alteromonas colwelliana</name>
    <dbReference type="NCBI Taxonomy" id="23"/>
    <lineage>
        <taxon>Bacteria</taxon>
        <taxon>Pseudomonadati</taxon>
        <taxon>Pseudomonadota</taxon>
        <taxon>Gammaproteobacteria</taxon>
        <taxon>Alteromonadales</taxon>
        <taxon>Shewanellaceae</taxon>
        <taxon>Shewanella</taxon>
    </lineage>
</organism>
<comment type="caution">
    <text evidence="1">The sequence shown here is derived from an EMBL/GenBank/DDBJ whole genome shotgun (WGS) entry which is preliminary data.</text>
</comment>
<dbReference type="EMBL" id="BPEU01000021">
    <property type="protein sequence ID" value="GIU43147.1"/>
    <property type="molecule type" value="Genomic_DNA"/>
</dbReference>
<gene>
    <name evidence="1" type="ORF">TUM3794_28100</name>
</gene>
<evidence type="ECO:0008006" key="3">
    <source>
        <dbReference type="Google" id="ProtNLM"/>
    </source>
</evidence>
<evidence type="ECO:0000313" key="2">
    <source>
        <dbReference type="Proteomes" id="UP000773469"/>
    </source>
</evidence>
<proteinExistence type="predicted"/>
<sequence length="158" mass="17447">MLVKKISSIFKAIIGIAVIIGVNGCKPPVDDRDQQAQPIFIKDVSLCDFYEGICIVNVGEDVLTLNITPANTPSEKPLSVSVNLPESAELISARVEGRDMFMGIIPLNLSQTAKTEYKATLIYGSCSSNYMVWRMFVTYRNKGVEQTAMFDFLADNDI</sequence>
<dbReference type="Proteomes" id="UP000773469">
    <property type="component" value="Unassembled WGS sequence"/>
</dbReference>
<dbReference type="RefSeq" id="WP_220757233.1">
    <property type="nucleotide sequence ID" value="NZ_BPEU01000021.1"/>
</dbReference>
<keyword evidence="2" id="KW-1185">Reference proteome</keyword>
<evidence type="ECO:0000313" key="1">
    <source>
        <dbReference type="EMBL" id="GIU43147.1"/>
    </source>
</evidence>
<accession>A0ABQ4P6I2</accession>
<protein>
    <recommendedName>
        <fullName evidence="3">Lipoprotein</fullName>
    </recommendedName>
</protein>